<dbReference type="EMBL" id="MN740283">
    <property type="protein sequence ID" value="QHT97741.1"/>
    <property type="molecule type" value="Genomic_DNA"/>
</dbReference>
<reference evidence="1" key="1">
    <citation type="journal article" date="2020" name="Nature">
        <title>Giant virus diversity and host interactions through global metagenomics.</title>
        <authorList>
            <person name="Schulz F."/>
            <person name="Roux S."/>
            <person name="Paez-Espino D."/>
            <person name="Jungbluth S."/>
            <person name="Walsh D.A."/>
            <person name="Denef V.J."/>
            <person name="McMahon K.D."/>
            <person name="Konstantinidis K.T."/>
            <person name="Eloe-Fadrosh E.A."/>
            <person name="Kyrpides N.C."/>
            <person name="Woyke T."/>
        </authorList>
    </citation>
    <scope>NUCLEOTIDE SEQUENCE</scope>
    <source>
        <strain evidence="1">GVMAG-M-3300025572-1</strain>
    </source>
</reference>
<proteinExistence type="predicted"/>
<protein>
    <submittedName>
        <fullName evidence="1">Uncharacterized protein</fullName>
    </submittedName>
</protein>
<accession>A0A6C0IWR2</accession>
<dbReference type="AlphaFoldDB" id="A0A6C0IWR2"/>
<sequence length="50" mass="5915">MGADQTIEENPYLIDGSTDPLIDHIKKNAERWYKKGRYVELPILCQYKFI</sequence>
<evidence type="ECO:0000313" key="1">
    <source>
        <dbReference type="EMBL" id="QHT97741.1"/>
    </source>
</evidence>
<name>A0A6C0IWR2_9ZZZZ</name>
<organism evidence="1">
    <name type="scientific">viral metagenome</name>
    <dbReference type="NCBI Taxonomy" id="1070528"/>
    <lineage>
        <taxon>unclassified sequences</taxon>
        <taxon>metagenomes</taxon>
        <taxon>organismal metagenomes</taxon>
    </lineage>
</organism>